<organism evidence="2 3">
    <name type="scientific">Brachionus plicatilis</name>
    <name type="common">Marine rotifer</name>
    <name type="synonym">Brachionus muelleri</name>
    <dbReference type="NCBI Taxonomy" id="10195"/>
    <lineage>
        <taxon>Eukaryota</taxon>
        <taxon>Metazoa</taxon>
        <taxon>Spiralia</taxon>
        <taxon>Gnathifera</taxon>
        <taxon>Rotifera</taxon>
        <taxon>Eurotatoria</taxon>
        <taxon>Monogononta</taxon>
        <taxon>Pseudotrocha</taxon>
        <taxon>Ploima</taxon>
        <taxon>Brachionidae</taxon>
        <taxon>Brachionus</taxon>
    </lineage>
</organism>
<proteinExistence type="predicted"/>
<protein>
    <submittedName>
        <fullName evidence="2">Uncharacterized protein</fullName>
    </submittedName>
</protein>
<feature type="region of interest" description="Disordered" evidence="1">
    <location>
        <begin position="1"/>
        <end position="22"/>
    </location>
</feature>
<comment type="caution">
    <text evidence="2">The sequence shown here is derived from an EMBL/GenBank/DDBJ whole genome shotgun (WGS) entry which is preliminary data.</text>
</comment>
<evidence type="ECO:0000313" key="2">
    <source>
        <dbReference type="EMBL" id="RNA05406.1"/>
    </source>
</evidence>
<name>A0A3M7Q1S1_BRAPC</name>
<dbReference type="EMBL" id="REGN01007734">
    <property type="protein sequence ID" value="RNA05406.1"/>
    <property type="molecule type" value="Genomic_DNA"/>
</dbReference>
<gene>
    <name evidence="2" type="ORF">BpHYR1_035660</name>
</gene>
<evidence type="ECO:0000313" key="3">
    <source>
        <dbReference type="Proteomes" id="UP000276133"/>
    </source>
</evidence>
<dbReference type="AlphaFoldDB" id="A0A3M7Q1S1"/>
<dbReference type="Proteomes" id="UP000276133">
    <property type="component" value="Unassembled WGS sequence"/>
</dbReference>
<keyword evidence="3" id="KW-1185">Reference proteome</keyword>
<evidence type="ECO:0000256" key="1">
    <source>
        <dbReference type="SAM" id="MobiDB-lite"/>
    </source>
</evidence>
<accession>A0A3M7Q1S1</accession>
<sequence length="203" mass="23728">MSQDDGSKDPKSRPVLRNRDNHKLDANANIVALVNKYAQNHTRSPLHNQISPAICHIRKYYQDPLLSTINQIPKLVPRVLKKKSPEANMNGNEISLSRWILKENEEDEDIILKEEEEKEREYMNSLQYCGMTHGMFDSQVVQTRVSRLIIFPDFLAVQAMSSSQNFFQENSIMCSERRKMFMENRCPGPGRIRKPPDKWENFF</sequence>
<reference evidence="2 3" key="1">
    <citation type="journal article" date="2018" name="Sci. Rep.">
        <title>Genomic signatures of local adaptation to the degree of environmental predictability in rotifers.</title>
        <authorList>
            <person name="Franch-Gras L."/>
            <person name="Hahn C."/>
            <person name="Garcia-Roger E.M."/>
            <person name="Carmona M.J."/>
            <person name="Serra M."/>
            <person name="Gomez A."/>
        </authorList>
    </citation>
    <scope>NUCLEOTIDE SEQUENCE [LARGE SCALE GENOMIC DNA]</scope>
    <source>
        <strain evidence="2">HYR1</strain>
    </source>
</reference>